<protein>
    <recommendedName>
        <fullName evidence="1">RNase H type-1 domain-containing protein</fullName>
    </recommendedName>
</protein>
<reference evidence="2 3" key="1">
    <citation type="journal article" date="2019" name="Genome Biol. Evol.">
        <title>Insights into the evolution of the New World diploid cottons (Gossypium, subgenus Houzingenia) based on genome sequencing.</title>
        <authorList>
            <person name="Grover C.E."/>
            <person name="Arick M.A. 2nd"/>
            <person name="Thrash A."/>
            <person name="Conover J.L."/>
            <person name="Sanders W.S."/>
            <person name="Peterson D.G."/>
            <person name="Frelichowski J.E."/>
            <person name="Scheffler J.A."/>
            <person name="Scheffler B.E."/>
            <person name="Wendel J.F."/>
        </authorList>
    </citation>
    <scope>NUCLEOTIDE SEQUENCE [LARGE SCALE GENOMIC DNA]</scope>
    <source>
        <strain evidence="2">8</strain>
        <tissue evidence="2">Leaf</tissue>
    </source>
</reference>
<organism evidence="2 3">
    <name type="scientific">Gossypium raimondii</name>
    <name type="common">Peruvian cotton</name>
    <name type="synonym">Gossypium klotzschianum subsp. raimondii</name>
    <dbReference type="NCBI Taxonomy" id="29730"/>
    <lineage>
        <taxon>Eukaryota</taxon>
        <taxon>Viridiplantae</taxon>
        <taxon>Streptophyta</taxon>
        <taxon>Embryophyta</taxon>
        <taxon>Tracheophyta</taxon>
        <taxon>Spermatophyta</taxon>
        <taxon>Magnoliopsida</taxon>
        <taxon>eudicotyledons</taxon>
        <taxon>Gunneridae</taxon>
        <taxon>Pentapetalae</taxon>
        <taxon>rosids</taxon>
        <taxon>malvids</taxon>
        <taxon>Malvales</taxon>
        <taxon>Malvaceae</taxon>
        <taxon>Malvoideae</taxon>
        <taxon>Gossypium</taxon>
    </lineage>
</organism>
<comment type="caution">
    <text evidence="2">The sequence shown here is derived from an EMBL/GenBank/DDBJ whole genome shotgun (WGS) entry which is preliminary data.</text>
</comment>
<dbReference type="GO" id="GO:0004523">
    <property type="term" value="F:RNA-DNA hybrid ribonuclease activity"/>
    <property type="evidence" value="ECO:0007669"/>
    <property type="project" value="InterPro"/>
</dbReference>
<evidence type="ECO:0000313" key="2">
    <source>
        <dbReference type="EMBL" id="MBA0602998.1"/>
    </source>
</evidence>
<dbReference type="InterPro" id="IPR002156">
    <property type="entry name" value="RNaseH_domain"/>
</dbReference>
<name>A0A7J8QNJ8_GOSRA</name>
<dbReference type="Proteomes" id="UP000593578">
    <property type="component" value="Unassembled WGS sequence"/>
</dbReference>
<evidence type="ECO:0000313" key="3">
    <source>
        <dbReference type="Proteomes" id="UP000593578"/>
    </source>
</evidence>
<accession>A0A7J8QNJ8</accession>
<sequence>MKARRGITNRSVIGIFIENIRVMTLNFIYVLFQHANRDSNTIAHTIAKN</sequence>
<feature type="non-terminal residue" evidence="2">
    <location>
        <position position="49"/>
    </location>
</feature>
<dbReference type="EMBL" id="JABEZZ010000013">
    <property type="protein sequence ID" value="MBA0602998.1"/>
    <property type="molecule type" value="Genomic_DNA"/>
</dbReference>
<feature type="domain" description="RNase H type-1" evidence="1">
    <location>
        <begin position="9"/>
        <end position="48"/>
    </location>
</feature>
<proteinExistence type="predicted"/>
<gene>
    <name evidence="2" type="ORF">Gorai_003158</name>
</gene>
<dbReference type="GO" id="GO:0003676">
    <property type="term" value="F:nucleic acid binding"/>
    <property type="evidence" value="ECO:0007669"/>
    <property type="project" value="InterPro"/>
</dbReference>
<evidence type="ECO:0000259" key="1">
    <source>
        <dbReference type="Pfam" id="PF13456"/>
    </source>
</evidence>
<dbReference type="AlphaFoldDB" id="A0A7J8QNJ8"/>
<dbReference type="Pfam" id="PF13456">
    <property type="entry name" value="RVT_3"/>
    <property type="match status" value="1"/>
</dbReference>